<dbReference type="SUPFAM" id="SSF53448">
    <property type="entry name" value="Nucleotide-diphospho-sugar transferases"/>
    <property type="match status" value="1"/>
</dbReference>
<name>A0A841GKC2_9BACT</name>
<dbReference type="AlphaFoldDB" id="A0A841GKC2"/>
<proteinExistence type="predicted"/>
<evidence type="ECO:0000313" key="2">
    <source>
        <dbReference type="Proteomes" id="UP000555828"/>
    </source>
</evidence>
<organism evidence="1 2">
    <name type="scientific">Thermosipho japonicus</name>
    <dbReference type="NCBI Taxonomy" id="90323"/>
    <lineage>
        <taxon>Bacteria</taxon>
        <taxon>Thermotogati</taxon>
        <taxon>Thermotogota</taxon>
        <taxon>Thermotogae</taxon>
        <taxon>Thermotogales</taxon>
        <taxon>Fervidobacteriaceae</taxon>
        <taxon>Thermosipho</taxon>
    </lineage>
</organism>
<sequence length="276" mass="32107">MKNLIATACNQKYEQFLYNDWLMSLKDNVNLNNTDILVIDFGLSSNILTKLKKENVLVKKANTKGNIVNARFIELYNFLINNNNYKNLLFCDSGDIIFQNDISKILNSKIKNFLVVCEDIAPPMSLVLKENNLDKTLINNIKSLLHNKKMINAGVIFGNKDSFISLLEFLINNLKNLNTWGLDQLLINYYLYKHGFEELEDIYNFIPTTHISSLTIKNGKLFKNNELIYIVHNAGNKSFFRPLKNFGYSNKNKIRLNRLLVYSLRIIYKIFNKRSD</sequence>
<dbReference type="EMBL" id="JACHEX010000002">
    <property type="protein sequence ID" value="MBB6062455.1"/>
    <property type="molecule type" value="Genomic_DNA"/>
</dbReference>
<evidence type="ECO:0000313" key="1">
    <source>
        <dbReference type="EMBL" id="MBB6062455.1"/>
    </source>
</evidence>
<dbReference type="InterPro" id="IPR029044">
    <property type="entry name" value="Nucleotide-diphossugar_trans"/>
</dbReference>
<protein>
    <submittedName>
        <fullName evidence="1">Uncharacterized protein</fullName>
    </submittedName>
</protein>
<comment type="caution">
    <text evidence="1">The sequence shown here is derived from an EMBL/GenBank/DDBJ whole genome shotgun (WGS) entry which is preliminary data.</text>
</comment>
<dbReference type="Proteomes" id="UP000555828">
    <property type="component" value="Unassembled WGS sequence"/>
</dbReference>
<gene>
    <name evidence="1" type="ORF">HNP65_000893</name>
</gene>
<accession>A0A841GKC2</accession>
<keyword evidence="2" id="KW-1185">Reference proteome</keyword>
<dbReference type="RefSeq" id="WP_184619133.1">
    <property type="nucleotide sequence ID" value="NZ_JACHEX010000002.1"/>
</dbReference>
<reference evidence="1 2" key="1">
    <citation type="submission" date="2020-08" db="EMBL/GenBank/DDBJ databases">
        <title>Genomic Encyclopedia of Type Strains, Phase IV (KMG-IV): sequencing the most valuable type-strain genomes for metagenomic binning, comparative biology and taxonomic classification.</title>
        <authorList>
            <person name="Goeker M."/>
        </authorList>
    </citation>
    <scope>NUCLEOTIDE SEQUENCE [LARGE SCALE GENOMIC DNA]</scope>
    <source>
        <strain evidence="1 2">DSM 13481</strain>
    </source>
</reference>
<dbReference type="Gene3D" id="3.90.550.10">
    <property type="entry name" value="Spore Coat Polysaccharide Biosynthesis Protein SpsA, Chain A"/>
    <property type="match status" value="1"/>
</dbReference>